<gene>
    <name evidence="4" type="ORF">RS030_142134</name>
</gene>
<keyword evidence="5" id="KW-1185">Reference proteome</keyword>
<sequence>MNEEKDQIVQYILLRSDLKWNYGSLIAQACHASTAAIVENINDDVVANYTEDIDNMRKVVLSCPDEAVLKSVSLELNSNNIPHKFWIEKPEGIPTCIATMVSY</sequence>
<comment type="catalytic activity">
    <reaction evidence="3">
        <text>an N-acyl-L-alpha-aminoacyl-tRNA + H2O = an N-acyl-L-amino acid + a tRNA + H(+)</text>
        <dbReference type="Rhea" id="RHEA:54448"/>
        <dbReference type="Rhea" id="RHEA-COMP:10123"/>
        <dbReference type="Rhea" id="RHEA-COMP:13883"/>
        <dbReference type="ChEBI" id="CHEBI:15377"/>
        <dbReference type="ChEBI" id="CHEBI:15378"/>
        <dbReference type="ChEBI" id="CHEBI:59874"/>
        <dbReference type="ChEBI" id="CHEBI:78442"/>
        <dbReference type="ChEBI" id="CHEBI:138191"/>
        <dbReference type="EC" id="3.1.1.29"/>
    </reaction>
</comment>
<dbReference type="EC" id="3.1.1.29" evidence="1"/>
<proteinExistence type="predicted"/>
<dbReference type="Gene3D" id="3.40.1490.10">
    <property type="entry name" value="Bit1"/>
    <property type="match status" value="1"/>
</dbReference>
<dbReference type="InterPro" id="IPR042237">
    <property type="entry name" value="PTRHD1"/>
</dbReference>
<evidence type="ECO:0000313" key="5">
    <source>
        <dbReference type="Proteomes" id="UP001311799"/>
    </source>
</evidence>
<evidence type="ECO:0000256" key="2">
    <source>
        <dbReference type="ARBA" id="ARBA00022801"/>
    </source>
</evidence>
<dbReference type="AlphaFoldDB" id="A0AAV9Y124"/>
<dbReference type="InterPro" id="IPR002833">
    <property type="entry name" value="PTH2"/>
</dbReference>
<dbReference type="PANTHER" id="PTHR46194:SF1">
    <property type="entry name" value="PEPTIDYL-TRNA HYDROLASE PTRHD1-RELATED"/>
    <property type="match status" value="1"/>
</dbReference>
<dbReference type="EMBL" id="JAWDEY010000005">
    <property type="protein sequence ID" value="KAK6590606.1"/>
    <property type="molecule type" value="Genomic_DNA"/>
</dbReference>
<accession>A0AAV9Y124</accession>
<dbReference type="PROSITE" id="PS51257">
    <property type="entry name" value="PROKAR_LIPOPROTEIN"/>
    <property type="match status" value="1"/>
</dbReference>
<dbReference type="InterPro" id="IPR023476">
    <property type="entry name" value="Pep_tRNA_hydro_II_dom_sf"/>
</dbReference>
<comment type="caution">
    <text evidence="4">The sequence shown here is derived from an EMBL/GenBank/DDBJ whole genome shotgun (WGS) entry which is preliminary data.</text>
</comment>
<dbReference type="Proteomes" id="UP001311799">
    <property type="component" value="Unassembled WGS sequence"/>
</dbReference>
<protein>
    <recommendedName>
        <fullName evidence="1">peptidyl-tRNA hydrolase</fullName>
        <ecNumber evidence="1">3.1.1.29</ecNumber>
    </recommendedName>
</protein>
<organism evidence="4 5">
    <name type="scientific">Cryptosporidium xiaoi</name>
    <dbReference type="NCBI Taxonomy" id="659607"/>
    <lineage>
        <taxon>Eukaryota</taxon>
        <taxon>Sar</taxon>
        <taxon>Alveolata</taxon>
        <taxon>Apicomplexa</taxon>
        <taxon>Conoidasida</taxon>
        <taxon>Coccidia</taxon>
        <taxon>Eucoccidiorida</taxon>
        <taxon>Eimeriorina</taxon>
        <taxon>Cryptosporidiidae</taxon>
        <taxon>Cryptosporidium</taxon>
    </lineage>
</organism>
<dbReference type="PANTHER" id="PTHR46194">
    <property type="entry name" value="PEPTIDYL-TRNA HYDROLASE PTRHD1-RELATED"/>
    <property type="match status" value="1"/>
</dbReference>
<evidence type="ECO:0000256" key="1">
    <source>
        <dbReference type="ARBA" id="ARBA00013260"/>
    </source>
</evidence>
<dbReference type="GO" id="GO:0004045">
    <property type="term" value="F:peptidyl-tRNA hydrolase activity"/>
    <property type="evidence" value="ECO:0007669"/>
    <property type="project" value="UniProtKB-EC"/>
</dbReference>
<dbReference type="Pfam" id="PF01981">
    <property type="entry name" value="PTH2"/>
    <property type="match status" value="1"/>
</dbReference>
<reference evidence="4 5" key="1">
    <citation type="submission" date="2023-10" db="EMBL/GenBank/DDBJ databases">
        <title>Comparative genomics analysis reveals potential genetic determinants of host preference in Cryptosporidium xiaoi.</title>
        <authorList>
            <person name="Xiao L."/>
            <person name="Li J."/>
        </authorList>
    </citation>
    <scope>NUCLEOTIDE SEQUENCE [LARGE SCALE GENOMIC DNA]</scope>
    <source>
        <strain evidence="4 5">52996</strain>
    </source>
</reference>
<evidence type="ECO:0000256" key="3">
    <source>
        <dbReference type="ARBA" id="ARBA00048707"/>
    </source>
</evidence>
<name>A0AAV9Y124_9CRYT</name>
<evidence type="ECO:0000313" key="4">
    <source>
        <dbReference type="EMBL" id="KAK6590606.1"/>
    </source>
</evidence>
<dbReference type="SUPFAM" id="SSF102462">
    <property type="entry name" value="Peptidyl-tRNA hydrolase II"/>
    <property type="match status" value="1"/>
</dbReference>
<keyword evidence="2" id="KW-0378">Hydrolase</keyword>